<proteinExistence type="predicted"/>
<protein>
    <submittedName>
        <fullName evidence="1">Uncharacterized protein</fullName>
    </submittedName>
</protein>
<organism evidence="1 2">
    <name type="scientific">Trichomonas vaginalis (strain ATCC PRA-98 / G3)</name>
    <dbReference type="NCBI Taxonomy" id="412133"/>
    <lineage>
        <taxon>Eukaryota</taxon>
        <taxon>Metamonada</taxon>
        <taxon>Parabasalia</taxon>
        <taxon>Trichomonadida</taxon>
        <taxon>Trichomonadidae</taxon>
        <taxon>Trichomonas</taxon>
    </lineage>
</organism>
<gene>
    <name evidence="1" type="ORF">TVAG_153880</name>
</gene>
<name>A2EPU3_TRIV3</name>
<dbReference type="RefSeq" id="XP_001317577.1">
    <property type="nucleotide sequence ID" value="XM_001317542.1"/>
</dbReference>
<keyword evidence="2" id="KW-1185">Reference proteome</keyword>
<reference evidence="1" key="2">
    <citation type="journal article" date="2007" name="Science">
        <title>Draft genome sequence of the sexually transmitted pathogen Trichomonas vaginalis.</title>
        <authorList>
            <person name="Carlton J.M."/>
            <person name="Hirt R.P."/>
            <person name="Silva J.C."/>
            <person name="Delcher A.L."/>
            <person name="Schatz M."/>
            <person name="Zhao Q."/>
            <person name="Wortman J.R."/>
            <person name="Bidwell S.L."/>
            <person name="Alsmark U.C.M."/>
            <person name="Besteiro S."/>
            <person name="Sicheritz-Ponten T."/>
            <person name="Noel C.J."/>
            <person name="Dacks J.B."/>
            <person name="Foster P.G."/>
            <person name="Simillion C."/>
            <person name="Van de Peer Y."/>
            <person name="Miranda-Saavedra D."/>
            <person name="Barton G.J."/>
            <person name="Westrop G.D."/>
            <person name="Mueller S."/>
            <person name="Dessi D."/>
            <person name="Fiori P.L."/>
            <person name="Ren Q."/>
            <person name="Paulsen I."/>
            <person name="Zhang H."/>
            <person name="Bastida-Corcuera F.D."/>
            <person name="Simoes-Barbosa A."/>
            <person name="Brown M.T."/>
            <person name="Hayes R.D."/>
            <person name="Mukherjee M."/>
            <person name="Okumura C.Y."/>
            <person name="Schneider R."/>
            <person name="Smith A.J."/>
            <person name="Vanacova S."/>
            <person name="Villalvazo M."/>
            <person name="Haas B.J."/>
            <person name="Pertea M."/>
            <person name="Feldblyum T.V."/>
            <person name="Utterback T.R."/>
            <person name="Shu C.L."/>
            <person name="Osoegawa K."/>
            <person name="de Jong P.J."/>
            <person name="Hrdy I."/>
            <person name="Horvathova L."/>
            <person name="Zubacova Z."/>
            <person name="Dolezal P."/>
            <person name="Malik S.B."/>
            <person name="Logsdon J.M. Jr."/>
            <person name="Henze K."/>
            <person name="Gupta A."/>
            <person name="Wang C.C."/>
            <person name="Dunne R.L."/>
            <person name="Upcroft J.A."/>
            <person name="Upcroft P."/>
            <person name="White O."/>
            <person name="Salzberg S.L."/>
            <person name="Tang P."/>
            <person name="Chiu C.-H."/>
            <person name="Lee Y.-S."/>
            <person name="Embley T.M."/>
            <person name="Coombs G.H."/>
            <person name="Mottram J.C."/>
            <person name="Tachezy J."/>
            <person name="Fraser-Liggett C.M."/>
            <person name="Johnson P.J."/>
        </authorList>
    </citation>
    <scope>NUCLEOTIDE SEQUENCE [LARGE SCALE GENOMIC DNA]</scope>
    <source>
        <strain evidence="1">G3</strain>
    </source>
</reference>
<accession>A2EPU3</accession>
<reference evidence="1" key="1">
    <citation type="submission" date="2006-10" db="EMBL/GenBank/DDBJ databases">
        <authorList>
            <person name="Amadeo P."/>
            <person name="Zhao Q."/>
            <person name="Wortman J."/>
            <person name="Fraser-Liggett C."/>
            <person name="Carlton J."/>
        </authorList>
    </citation>
    <scope>NUCLEOTIDE SEQUENCE</scope>
    <source>
        <strain evidence="1">G3</strain>
    </source>
</reference>
<dbReference type="VEuPathDB" id="TrichDB:TVAG_153880"/>
<evidence type="ECO:0000313" key="1">
    <source>
        <dbReference type="EMBL" id="EAY05354.1"/>
    </source>
</evidence>
<dbReference type="Proteomes" id="UP000001542">
    <property type="component" value="Unassembled WGS sequence"/>
</dbReference>
<dbReference type="VEuPathDB" id="TrichDB:TVAGG3_0352140"/>
<dbReference type="AlphaFoldDB" id="A2EPU3"/>
<evidence type="ECO:0000313" key="2">
    <source>
        <dbReference type="Proteomes" id="UP000001542"/>
    </source>
</evidence>
<sequence length="170" mass="19614">MSFLFEPKIEPRVQKYRQKPIIKRRRDSVPTFVEEDPFLEAALNCKSVFNQQPPQSKIQNVISSNKSEAYIHSYVDTQPAMPKRPVIIRRVAKPKPTCKAESALDIVKTRKYISSLEKQEKKYEDRNTIYDENGNVHEINPIYISPLSFQPLPPDPTPSAPDPELLGLFF</sequence>
<dbReference type="KEGG" id="tva:4763220"/>
<dbReference type="EMBL" id="DS113451">
    <property type="protein sequence ID" value="EAY05354.1"/>
    <property type="molecule type" value="Genomic_DNA"/>
</dbReference>
<dbReference type="InParanoid" id="A2EPU3"/>